<dbReference type="EMBL" id="CP016428">
    <property type="protein sequence ID" value="ANV99354.1"/>
    <property type="molecule type" value="Genomic_DNA"/>
</dbReference>
<dbReference type="InterPro" id="IPR038109">
    <property type="entry name" value="DNA_bind_recomb_sf"/>
</dbReference>
<dbReference type="STRING" id="1274631.LMTR13_03335"/>
<dbReference type="InterPro" id="IPR011109">
    <property type="entry name" value="DNA_bind_recombinase_dom"/>
</dbReference>
<reference evidence="9 10" key="1">
    <citation type="submission" date="2016-07" db="EMBL/GenBank/DDBJ databases">
        <title>Complete genome sequence of Bradyrhizobium icense LMTR 13T, a potential inoculant strain isolated from lima bean (Phaseolus lunatus) in Peru.</title>
        <authorList>
            <person name="Ormeno-Orrillo E."/>
            <person name="Duran D."/>
            <person name="Rogel M.A."/>
            <person name="Rey L."/>
            <person name="Imperial J."/>
            <person name="Ruiz-Argueso T."/>
            <person name="Martinez-Romero E."/>
        </authorList>
    </citation>
    <scope>NUCLEOTIDE SEQUENCE [LARGE SCALE GENOMIC DNA]</scope>
    <source>
        <strain evidence="9 10">LMTR 13</strain>
    </source>
</reference>
<dbReference type="InterPro" id="IPR025827">
    <property type="entry name" value="Zn_ribbon_recom_dom"/>
</dbReference>
<evidence type="ECO:0008006" key="11">
    <source>
        <dbReference type="Google" id="ProtNLM"/>
    </source>
</evidence>
<dbReference type="KEGG" id="bic:LMTR13_03335"/>
<dbReference type="PROSITE" id="PS00397">
    <property type="entry name" value="RECOMBINASES_1"/>
    <property type="match status" value="1"/>
</dbReference>
<evidence type="ECO:0000256" key="1">
    <source>
        <dbReference type="ARBA" id="ARBA00022908"/>
    </source>
</evidence>
<dbReference type="PROSITE" id="PS51737">
    <property type="entry name" value="RECOMBINASE_DNA_BIND"/>
    <property type="match status" value="1"/>
</dbReference>
<keyword evidence="1" id="KW-0229">DNA integration</keyword>
<evidence type="ECO:0000259" key="7">
    <source>
        <dbReference type="PROSITE" id="PS51736"/>
    </source>
</evidence>
<dbReference type="InterPro" id="IPR050639">
    <property type="entry name" value="SSR_resolvase"/>
</dbReference>
<keyword evidence="10" id="KW-1185">Reference proteome</keyword>
<dbReference type="Gene3D" id="3.40.50.1390">
    <property type="entry name" value="Resolvase, N-terminal catalytic domain"/>
    <property type="match status" value="1"/>
</dbReference>
<dbReference type="SUPFAM" id="SSF53041">
    <property type="entry name" value="Resolvase-like"/>
    <property type="match status" value="1"/>
</dbReference>
<dbReference type="SMART" id="SM00857">
    <property type="entry name" value="Resolvase"/>
    <property type="match status" value="1"/>
</dbReference>
<gene>
    <name evidence="9" type="ORF">LMTR13_03335</name>
</gene>
<evidence type="ECO:0000256" key="6">
    <source>
        <dbReference type="SAM" id="MobiDB-lite"/>
    </source>
</evidence>
<dbReference type="PANTHER" id="PTHR30461:SF23">
    <property type="entry name" value="DNA RECOMBINASE-RELATED"/>
    <property type="match status" value="1"/>
</dbReference>
<sequence>MALDTGSESNADHSRVLAANRESIVTSKSMKRAALYARVSTETQQKERTIESQLFELKKQIVAAGHMLVKEYTDDGYSGKYLDRPALDELRTALKADTFDVVYFHAVDRIAREPIHQNIIVGELLKHKKRIIISGKDYEENPENRFTLDVLGAVAKFERAKILERTRRGALHRLRSGQLTSHGQKTYGYTYVRKTPTQPCALVINEDQAAVVRSIFEMFASGRYGLNAITRFLEKSGAPTYKGKGLWYAQNVRFMLQNPTYVGTRYFNRLASVNDVSGDGKRPKGNKRVLRDREDWIAVKVPAIVSQELFDKVQERLRIVRERYRQPAVPHLLGGLVRCVECGRMYSSSRFYVPREHPSGKVSVYHRAVYRCNRHLNDNTHDPARVKPCRNSVIATHILENTVVDIIRDVMFDAGKLGCCIEGTDRADDGSAARELARIAGETKRLDEERRQNIELYATEQRTATEYLNVNIALDEVLDRLKREKADAASTLREAAARDVLGASIRHFCATARVRFEECADFDAKRRFLRDHIDRIMFNHGKIALVGSVPLGSVATKETELHFRIEGEIDRATIRSKSLRRLWRDERSTSWVPGTHAEEPSDEPAA</sequence>
<evidence type="ECO:0000256" key="5">
    <source>
        <dbReference type="PROSITE-ProRule" id="PRU10137"/>
    </source>
</evidence>
<name>A0A1B1U9B4_9BRAD</name>
<accession>A0A1B1U9B4</accession>
<dbReference type="CDD" id="cd00338">
    <property type="entry name" value="Ser_Recombinase"/>
    <property type="match status" value="1"/>
</dbReference>
<dbReference type="GO" id="GO:0015074">
    <property type="term" value="P:DNA integration"/>
    <property type="evidence" value="ECO:0007669"/>
    <property type="project" value="UniProtKB-KW"/>
</dbReference>
<dbReference type="InterPro" id="IPR006118">
    <property type="entry name" value="Recombinase_CS"/>
</dbReference>
<evidence type="ECO:0000256" key="3">
    <source>
        <dbReference type="ARBA" id="ARBA00023172"/>
    </source>
</evidence>
<dbReference type="PROSITE" id="PS51736">
    <property type="entry name" value="RECOMBINASES_3"/>
    <property type="match status" value="1"/>
</dbReference>
<dbReference type="GO" id="GO:0003677">
    <property type="term" value="F:DNA binding"/>
    <property type="evidence" value="ECO:0007669"/>
    <property type="project" value="UniProtKB-KW"/>
</dbReference>
<dbReference type="PANTHER" id="PTHR30461">
    <property type="entry name" value="DNA-INVERTASE FROM LAMBDOID PROPHAGE"/>
    <property type="match status" value="1"/>
</dbReference>
<evidence type="ECO:0000259" key="8">
    <source>
        <dbReference type="PROSITE" id="PS51737"/>
    </source>
</evidence>
<evidence type="ECO:0000313" key="9">
    <source>
        <dbReference type="EMBL" id="ANV99354.1"/>
    </source>
</evidence>
<dbReference type="GO" id="GO:0000150">
    <property type="term" value="F:DNA strand exchange activity"/>
    <property type="evidence" value="ECO:0007669"/>
    <property type="project" value="InterPro"/>
</dbReference>
<keyword evidence="3" id="KW-0233">DNA recombination</keyword>
<feature type="region of interest" description="Disordered" evidence="6">
    <location>
        <begin position="587"/>
        <end position="606"/>
    </location>
</feature>
<feature type="domain" description="Recombinase" evidence="8">
    <location>
        <begin position="186"/>
        <end position="323"/>
    </location>
</feature>
<dbReference type="InterPro" id="IPR006119">
    <property type="entry name" value="Resolv_N"/>
</dbReference>
<dbReference type="Proteomes" id="UP000092839">
    <property type="component" value="Chromosome"/>
</dbReference>
<evidence type="ECO:0000313" key="10">
    <source>
        <dbReference type="Proteomes" id="UP000092839"/>
    </source>
</evidence>
<evidence type="ECO:0000256" key="4">
    <source>
        <dbReference type="PIRSR" id="PIRSR606118-50"/>
    </source>
</evidence>
<protein>
    <recommendedName>
        <fullName evidence="11">Recombinase family protein</fullName>
    </recommendedName>
</protein>
<feature type="active site" description="O-(5'-phospho-DNA)-serine intermediate" evidence="4 5">
    <location>
        <position position="40"/>
    </location>
</feature>
<dbReference type="InterPro" id="IPR036162">
    <property type="entry name" value="Resolvase-like_N_sf"/>
</dbReference>
<feature type="domain" description="Resolvase/invertase-type recombinase catalytic" evidence="7">
    <location>
        <begin position="32"/>
        <end position="177"/>
    </location>
</feature>
<keyword evidence="2" id="KW-0238">DNA-binding</keyword>
<proteinExistence type="predicted"/>
<organism evidence="9 10">
    <name type="scientific">Bradyrhizobium icense</name>
    <dbReference type="NCBI Taxonomy" id="1274631"/>
    <lineage>
        <taxon>Bacteria</taxon>
        <taxon>Pseudomonadati</taxon>
        <taxon>Pseudomonadota</taxon>
        <taxon>Alphaproteobacteria</taxon>
        <taxon>Hyphomicrobiales</taxon>
        <taxon>Nitrobacteraceae</taxon>
        <taxon>Bradyrhizobium</taxon>
    </lineage>
</organism>
<dbReference type="Pfam" id="PF13408">
    <property type="entry name" value="Zn_ribbon_recom"/>
    <property type="match status" value="1"/>
</dbReference>
<dbReference type="AlphaFoldDB" id="A0A1B1U9B4"/>
<dbReference type="Gene3D" id="3.90.1750.20">
    <property type="entry name" value="Putative Large Serine Recombinase, Chain B, Domain 2"/>
    <property type="match status" value="1"/>
</dbReference>
<evidence type="ECO:0000256" key="2">
    <source>
        <dbReference type="ARBA" id="ARBA00023125"/>
    </source>
</evidence>
<dbReference type="Pfam" id="PF00239">
    <property type="entry name" value="Resolvase"/>
    <property type="match status" value="1"/>
</dbReference>
<dbReference type="Pfam" id="PF07508">
    <property type="entry name" value="Recombinase"/>
    <property type="match status" value="1"/>
</dbReference>